<evidence type="ECO:0000256" key="1">
    <source>
        <dbReference type="ARBA" id="ARBA00009964"/>
    </source>
</evidence>
<proteinExistence type="inferred from homology"/>
<dbReference type="GO" id="GO:0004803">
    <property type="term" value="F:transposase activity"/>
    <property type="evidence" value="ECO:0007669"/>
    <property type="project" value="InterPro"/>
</dbReference>
<dbReference type="AlphaFoldDB" id="A0A8H9IDF3"/>
<dbReference type="PANTHER" id="PTHR33609">
    <property type="entry name" value="LOW CALCIUM RESPONSE LOCUS PROTEIN S"/>
    <property type="match status" value="1"/>
</dbReference>
<dbReference type="GO" id="GO:0006313">
    <property type="term" value="P:DNA transposition"/>
    <property type="evidence" value="ECO:0007669"/>
    <property type="project" value="InterPro"/>
</dbReference>
<dbReference type="EMBL" id="BMZC01000016">
    <property type="protein sequence ID" value="GGZ79850.1"/>
    <property type="molecule type" value="Genomic_DNA"/>
</dbReference>
<dbReference type="GO" id="GO:0003677">
    <property type="term" value="F:DNA binding"/>
    <property type="evidence" value="ECO:0007669"/>
    <property type="project" value="InterPro"/>
</dbReference>
<dbReference type="Proteomes" id="UP000622604">
    <property type="component" value="Unassembled WGS sequence"/>
</dbReference>
<dbReference type="PANTHER" id="PTHR33609:SF1">
    <property type="entry name" value="TRANSPOSASE"/>
    <property type="match status" value="1"/>
</dbReference>
<dbReference type="Pfam" id="PF01527">
    <property type="entry name" value="HTH_Tnp_1"/>
    <property type="match status" value="1"/>
</dbReference>
<comment type="caution">
    <text evidence="2">The sequence shown here is derived from an EMBL/GenBank/DDBJ whole genome shotgun (WGS) entry which is preliminary data.</text>
</comment>
<evidence type="ECO:0000313" key="3">
    <source>
        <dbReference type="Proteomes" id="UP000622604"/>
    </source>
</evidence>
<dbReference type="InterPro" id="IPR020904">
    <property type="entry name" value="Sc_DH/Rdtase_CS"/>
</dbReference>
<accession>A0A8H9IDF3</accession>
<dbReference type="Gene3D" id="1.10.10.60">
    <property type="entry name" value="Homeodomain-like"/>
    <property type="match status" value="1"/>
</dbReference>
<evidence type="ECO:0000313" key="2">
    <source>
        <dbReference type="EMBL" id="GGZ79850.1"/>
    </source>
</evidence>
<dbReference type="InterPro" id="IPR052546">
    <property type="entry name" value="Transposase_8_domain"/>
</dbReference>
<organism evidence="2 3">
    <name type="scientific">Paraglaciecola chathamensis</name>
    <dbReference type="NCBI Taxonomy" id="368405"/>
    <lineage>
        <taxon>Bacteria</taxon>
        <taxon>Pseudomonadati</taxon>
        <taxon>Pseudomonadota</taxon>
        <taxon>Gammaproteobacteria</taxon>
        <taxon>Alteromonadales</taxon>
        <taxon>Alteromonadaceae</taxon>
        <taxon>Paraglaciecola</taxon>
    </lineage>
</organism>
<evidence type="ECO:0008006" key="4">
    <source>
        <dbReference type="Google" id="ProtNLM"/>
    </source>
</evidence>
<dbReference type="InterPro" id="IPR002514">
    <property type="entry name" value="Transposase_8"/>
</dbReference>
<reference evidence="2" key="2">
    <citation type="submission" date="2020-09" db="EMBL/GenBank/DDBJ databases">
        <authorList>
            <person name="Sun Q."/>
            <person name="Kim S."/>
        </authorList>
    </citation>
    <scope>NUCLEOTIDE SEQUENCE</scope>
    <source>
        <strain evidence="2">KCTC 32337</strain>
    </source>
</reference>
<comment type="similarity">
    <text evidence="1">Belongs to the transposase 8 family.</text>
</comment>
<name>A0A8H9IDF3_9ALTE</name>
<reference evidence="2" key="1">
    <citation type="journal article" date="2014" name="Int. J. Syst. Evol. Microbiol.">
        <title>Complete genome sequence of Corynebacterium casei LMG S-19264T (=DSM 44701T), isolated from a smear-ripened cheese.</title>
        <authorList>
            <consortium name="US DOE Joint Genome Institute (JGI-PGF)"/>
            <person name="Walter F."/>
            <person name="Albersmeier A."/>
            <person name="Kalinowski J."/>
            <person name="Ruckert C."/>
        </authorList>
    </citation>
    <scope>NUCLEOTIDE SEQUENCE</scope>
    <source>
        <strain evidence="2">KCTC 32337</strain>
    </source>
</reference>
<protein>
    <recommendedName>
        <fullName evidence="4">Transposase</fullName>
    </recommendedName>
</protein>
<dbReference type="InterPro" id="IPR009057">
    <property type="entry name" value="Homeodomain-like_sf"/>
</dbReference>
<sequence>MRKSRYTDSQILAILKQNENGVAVPELCREYGMSSAQFYKWRAKFSGIDASLQGAYASSKHAVKGFTESLRVEVVEKEVPFRSRLLIQPPWRLRSLIMRKIIWSFSDTTSTDLCA</sequence>
<dbReference type="PROSITE" id="PS00061">
    <property type="entry name" value="ADH_SHORT"/>
    <property type="match status" value="1"/>
</dbReference>
<gene>
    <name evidence="2" type="ORF">GCM10011274_42220</name>
</gene>
<dbReference type="SUPFAM" id="SSF46689">
    <property type="entry name" value="Homeodomain-like"/>
    <property type="match status" value="1"/>
</dbReference>